<dbReference type="Proteomes" id="UP000270296">
    <property type="component" value="Unassembled WGS sequence"/>
</dbReference>
<feature type="compositionally biased region" description="Basic and acidic residues" evidence="1">
    <location>
        <begin position="197"/>
        <end position="207"/>
    </location>
</feature>
<sequence>MLKTEPIRPSFSLKRDPATSSEMQAEVIEKTGTLNGLTVAITAKQNKVDYSMTNDGTKLYICLFMFAGILCGIVFVFSSVPAGKFHTDEKNGAVFEEPDEFVKAAAMDDAEDGDEEWTLVLNHSTADEKDTEVDEESATVPPPQVVANSQQRSESDLDFSVPKTDTKNHDFLDEEELRLQSLQSRSKRKLADTVIAKSKDARRDRRSVQQLPSTAEGACDDDRQEETEDVHEVRFPQVSLRSSKRPQQETAVRKTTPQQEEKALTAADHDNAKEVSEQPHVQQATQKAARWKTAAKPSVKNEGSPKKRELSQGTENKKHVTQEQETGEMASNSQKWNRKSTNHNQNHKNGKPESKDGSASFKSREPKTKFHDRSQNVRKQQNLRSDAATGSFHPESSKELNLTRVACAPEFMDETDKCLESSQAPEIHKVRERQRGRNAQRETDRFPDNKQGKIKLSKQKNQRRELVTDAEDLNTLAVANEHITFASQAMNVSTLSGAETQLKVPVRTIRRTGQKKLGQQRASKSPSTRVTAMVSNVLSNLSHLWEDDVDITCAVDRKIQLELEAAEKLLLEVFTCCYSVHNITSFPVNRTTISVVCL</sequence>
<evidence type="ECO:0000313" key="3">
    <source>
        <dbReference type="EMBL" id="VDP03389.1"/>
    </source>
</evidence>
<gene>
    <name evidence="3" type="ORF">SBAD_LOCUS4110</name>
</gene>
<dbReference type="AlphaFoldDB" id="A0A183IKG4"/>
<feature type="compositionally biased region" description="Acidic residues" evidence="1">
    <location>
        <begin position="218"/>
        <end position="229"/>
    </location>
</feature>
<feature type="compositionally biased region" description="Basic and acidic residues" evidence="1">
    <location>
        <begin position="350"/>
        <end position="375"/>
    </location>
</feature>
<accession>A0A183IKG4</accession>
<feature type="transmembrane region" description="Helical" evidence="2">
    <location>
        <begin position="59"/>
        <end position="80"/>
    </location>
</feature>
<feature type="region of interest" description="Disordered" evidence="1">
    <location>
        <begin position="126"/>
        <end position="168"/>
    </location>
</feature>
<keyword evidence="2" id="KW-1133">Transmembrane helix</keyword>
<keyword evidence="4" id="KW-1185">Reference proteome</keyword>
<feature type="compositionally biased region" description="Basic and acidic residues" evidence="1">
    <location>
        <begin position="432"/>
        <end position="451"/>
    </location>
</feature>
<name>A0A183IKG4_9BILA</name>
<feature type="compositionally biased region" description="Polar residues" evidence="1">
    <location>
        <begin position="248"/>
        <end position="258"/>
    </location>
</feature>
<proteinExistence type="predicted"/>
<feature type="compositionally biased region" description="Basic residues" evidence="1">
    <location>
        <begin position="452"/>
        <end position="461"/>
    </location>
</feature>
<reference evidence="5" key="1">
    <citation type="submission" date="2016-06" db="UniProtKB">
        <authorList>
            <consortium name="WormBaseParasite"/>
        </authorList>
    </citation>
    <scope>IDENTIFICATION</scope>
</reference>
<evidence type="ECO:0000256" key="2">
    <source>
        <dbReference type="SAM" id="Phobius"/>
    </source>
</evidence>
<feature type="region of interest" description="Disordered" evidence="1">
    <location>
        <begin position="183"/>
        <end position="397"/>
    </location>
</feature>
<protein>
    <submittedName>
        <fullName evidence="5">CENP-C_C domain-containing protein</fullName>
    </submittedName>
</protein>
<dbReference type="WBParaSite" id="SBAD_0000429101-mRNA-1">
    <property type="protein sequence ID" value="SBAD_0000429101-mRNA-1"/>
    <property type="gene ID" value="SBAD_0000429101"/>
</dbReference>
<reference evidence="3 4" key="2">
    <citation type="submission" date="2018-11" db="EMBL/GenBank/DDBJ databases">
        <authorList>
            <consortium name="Pathogen Informatics"/>
        </authorList>
    </citation>
    <scope>NUCLEOTIDE SEQUENCE [LARGE SCALE GENOMIC DNA]</scope>
</reference>
<evidence type="ECO:0000313" key="5">
    <source>
        <dbReference type="WBParaSite" id="SBAD_0000429101-mRNA-1"/>
    </source>
</evidence>
<evidence type="ECO:0000256" key="1">
    <source>
        <dbReference type="SAM" id="MobiDB-lite"/>
    </source>
</evidence>
<feature type="compositionally biased region" description="Basic residues" evidence="1">
    <location>
        <begin position="336"/>
        <end position="349"/>
    </location>
</feature>
<feature type="region of interest" description="Disordered" evidence="1">
    <location>
        <begin position="432"/>
        <end position="463"/>
    </location>
</feature>
<keyword evidence="2" id="KW-0472">Membrane</keyword>
<keyword evidence="2" id="KW-0812">Transmembrane</keyword>
<feature type="compositionally biased region" description="Basic and acidic residues" evidence="1">
    <location>
        <begin position="259"/>
        <end position="277"/>
    </location>
</feature>
<feature type="compositionally biased region" description="Basic and acidic residues" evidence="1">
    <location>
        <begin position="303"/>
        <end position="322"/>
    </location>
</feature>
<dbReference type="EMBL" id="UZAM01008130">
    <property type="protein sequence ID" value="VDP03389.1"/>
    <property type="molecule type" value="Genomic_DNA"/>
</dbReference>
<organism evidence="5">
    <name type="scientific">Soboliphyme baturini</name>
    <dbReference type="NCBI Taxonomy" id="241478"/>
    <lineage>
        <taxon>Eukaryota</taxon>
        <taxon>Metazoa</taxon>
        <taxon>Ecdysozoa</taxon>
        <taxon>Nematoda</taxon>
        <taxon>Enoplea</taxon>
        <taxon>Dorylaimia</taxon>
        <taxon>Dioctophymatida</taxon>
        <taxon>Dioctophymatoidea</taxon>
        <taxon>Soboliphymatidae</taxon>
        <taxon>Soboliphyme</taxon>
    </lineage>
</organism>
<evidence type="ECO:0000313" key="4">
    <source>
        <dbReference type="Proteomes" id="UP000270296"/>
    </source>
</evidence>